<keyword evidence="3" id="KW-0597">Phosphoprotein</keyword>
<dbReference type="Pfam" id="PF00989">
    <property type="entry name" value="PAS"/>
    <property type="match status" value="1"/>
</dbReference>
<dbReference type="InterPro" id="IPR000014">
    <property type="entry name" value="PAS"/>
</dbReference>
<comment type="function">
    <text evidence="8">Putative oxygen sensor; modulates the activity of FixJ, a transcriptional activator of nitrogen fixation fixK gene. FixL probably acts as a kinase that phosphorylates FixJ.</text>
</comment>
<dbReference type="PANTHER" id="PTHR43304:SF1">
    <property type="entry name" value="PAC DOMAIN-CONTAINING PROTEIN"/>
    <property type="match status" value="1"/>
</dbReference>
<dbReference type="CDD" id="cd00130">
    <property type="entry name" value="PAS"/>
    <property type="match status" value="2"/>
</dbReference>
<evidence type="ECO:0000256" key="8">
    <source>
        <dbReference type="ARBA" id="ARBA00059827"/>
    </source>
</evidence>
<evidence type="ECO:0000256" key="1">
    <source>
        <dbReference type="ARBA" id="ARBA00000085"/>
    </source>
</evidence>
<dbReference type="InterPro" id="IPR003661">
    <property type="entry name" value="HisK_dim/P_dom"/>
</dbReference>
<evidence type="ECO:0000256" key="7">
    <source>
        <dbReference type="ARBA" id="ARBA00022840"/>
    </source>
</evidence>
<dbReference type="InterPro" id="IPR003594">
    <property type="entry name" value="HATPase_dom"/>
</dbReference>
<evidence type="ECO:0000313" key="12">
    <source>
        <dbReference type="EMBL" id="KID57484.1"/>
    </source>
</evidence>
<dbReference type="InterPro" id="IPR052162">
    <property type="entry name" value="Sensor_kinase/Photoreceptor"/>
</dbReference>
<dbReference type="SUPFAM" id="SSF55874">
    <property type="entry name" value="ATPase domain of HSP90 chaperone/DNA topoisomerase II/histidine kinase"/>
    <property type="match status" value="1"/>
</dbReference>
<gene>
    <name evidence="12" type="ORF">JF50_09810</name>
</gene>
<feature type="domain" description="PAS" evidence="11">
    <location>
        <begin position="5"/>
        <end position="75"/>
    </location>
</feature>
<evidence type="ECO:0000256" key="9">
    <source>
        <dbReference type="ARBA" id="ARBA00070616"/>
    </source>
</evidence>
<dbReference type="Gene3D" id="3.30.565.10">
    <property type="entry name" value="Histidine kinase-like ATPase, C-terminal domain"/>
    <property type="match status" value="1"/>
</dbReference>
<dbReference type="SUPFAM" id="SSF55785">
    <property type="entry name" value="PYP-like sensor domain (PAS domain)"/>
    <property type="match status" value="2"/>
</dbReference>
<dbReference type="CDD" id="cd00082">
    <property type="entry name" value="HisKA"/>
    <property type="match status" value="1"/>
</dbReference>
<dbReference type="FunFam" id="3.30.450.20:FF:000060">
    <property type="entry name" value="Sensor protein FixL"/>
    <property type="match status" value="1"/>
</dbReference>
<dbReference type="PROSITE" id="PS50112">
    <property type="entry name" value="PAS"/>
    <property type="match status" value="2"/>
</dbReference>
<evidence type="ECO:0000256" key="6">
    <source>
        <dbReference type="ARBA" id="ARBA00022777"/>
    </source>
</evidence>
<keyword evidence="4" id="KW-0808">Transferase</keyword>
<sequence>MTKFGELQLETVIDSVIDGIFMTNLQGEILSFNMSATQIFGYSKEEVLGKNIALLIPKSEQSKYFKYLHNVTDEKIALLYRKPCRTGIELLALKKDASKFPLELSISVLPADEVVLCTVRDISERKQADLSIKSYVEHIETIMDTVLDGLITIDMKGVIHGFNTAAENIFGYRARDVIGRNVKMLMPEPYQSEHDSYLKNYHTSGDKKIIGIGREITGRRSSGHLFPLELGVNEMTVQGKTMFVGTVRDISDRKAAEIAIDTYIRKLQISNSELDQFAYIASHDLKEPLRGLANNALFLEEDHADSLGKEGLRRISRIRFLCTRMEKLVDSLLYYSRLGRQDLAIEEVDLNALIDNVAELTLPEETTQSVDLLIPSPLPSITCDKPRVSELFRNLISNAVKYNQSARKQIEIGVKAAMNPHTQVLEPQVFYVKDNGIGIDTCFFEDIFRIFKRLNEEDDAVRGTGVGLTFVKKIIERHSGHIWVESELGQGSCFNFTLKLGD</sequence>
<evidence type="ECO:0000256" key="5">
    <source>
        <dbReference type="ARBA" id="ARBA00022741"/>
    </source>
</evidence>
<dbReference type="Gene3D" id="1.10.287.130">
    <property type="match status" value="1"/>
</dbReference>
<comment type="caution">
    <text evidence="12">The sequence shown here is derived from an EMBL/GenBank/DDBJ whole genome shotgun (WGS) entry which is preliminary data.</text>
</comment>
<dbReference type="GO" id="GO:0006355">
    <property type="term" value="P:regulation of DNA-templated transcription"/>
    <property type="evidence" value="ECO:0007669"/>
    <property type="project" value="InterPro"/>
</dbReference>
<dbReference type="NCBIfam" id="TIGR00229">
    <property type="entry name" value="sensory_box"/>
    <property type="match status" value="2"/>
</dbReference>
<dbReference type="InterPro" id="IPR004358">
    <property type="entry name" value="Sig_transdc_His_kin-like_C"/>
</dbReference>
<accession>A0A0C1MKB0</accession>
<dbReference type="Pfam" id="PF00512">
    <property type="entry name" value="HisKA"/>
    <property type="match status" value="1"/>
</dbReference>
<dbReference type="Gene3D" id="3.30.450.20">
    <property type="entry name" value="PAS domain"/>
    <property type="match status" value="2"/>
</dbReference>
<dbReference type="FunFam" id="3.30.565.10:FF:000006">
    <property type="entry name" value="Sensor histidine kinase WalK"/>
    <property type="match status" value="1"/>
</dbReference>
<evidence type="ECO:0000256" key="4">
    <source>
        <dbReference type="ARBA" id="ARBA00022679"/>
    </source>
</evidence>
<dbReference type="AlphaFoldDB" id="A0A0C1MKB0"/>
<dbReference type="SMART" id="SM00388">
    <property type="entry name" value="HisKA"/>
    <property type="match status" value="1"/>
</dbReference>
<keyword evidence="5" id="KW-0547">Nucleotide-binding</keyword>
<dbReference type="GO" id="GO:0000155">
    <property type="term" value="F:phosphorelay sensor kinase activity"/>
    <property type="evidence" value="ECO:0007669"/>
    <property type="project" value="InterPro"/>
</dbReference>
<reference evidence="12 13" key="1">
    <citation type="submission" date="2014-12" db="EMBL/GenBank/DDBJ databases">
        <title>Draft Genome Sequence of Pseudoalteromonas luteoviolacea HI1.</title>
        <authorList>
            <person name="Asahina A.Y."/>
            <person name="Hadfield M.G."/>
        </authorList>
    </citation>
    <scope>NUCLEOTIDE SEQUENCE [LARGE SCALE GENOMIC DNA]</scope>
    <source>
        <strain evidence="12 13">HI1</strain>
    </source>
</reference>
<evidence type="ECO:0000256" key="3">
    <source>
        <dbReference type="ARBA" id="ARBA00022553"/>
    </source>
</evidence>
<dbReference type="SUPFAM" id="SSF47384">
    <property type="entry name" value="Homodimeric domain of signal transducing histidine kinase"/>
    <property type="match status" value="1"/>
</dbReference>
<comment type="catalytic activity">
    <reaction evidence="1">
        <text>ATP + protein L-histidine = ADP + protein N-phospho-L-histidine.</text>
        <dbReference type="EC" id="2.7.13.3"/>
    </reaction>
</comment>
<evidence type="ECO:0000256" key="2">
    <source>
        <dbReference type="ARBA" id="ARBA00012438"/>
    </source>
</evidence>
<dbReference type="SMART" id="SM00086">
    <property type="entry name" value="PAC"/>
    <property type="match status" value="2"/>
</dbReference>
<organism evidence="12 13">
    <name type="scientific">Pseudoalteromonas luteoviolacea</name>
    <dbReference type="NCBI Taxonomy" id="43657"/>
    <lineage>
        <taxon>Bacteria</taxon>
        <taxon>Pseudomonadati</taxon>
        <taxon>Pseudomonadota</taxon>
        <taxon>Gammaproteobacteria</taxon>
        <taxon>Alteromonadales</taxon>
        <taxon>Pseudoalteromonadaceae</taxon>
        <taxon>Pseudoalteromonas</taxon>
    </lineage>
</organism>
<dbReference type="GO" id="GO:0005886">
    <property type="term" value="C:plasma membrane"/>
    <property type="evidence" value="ECO:0007669"/>
    <property type="project" value="UniProtKB-ARBA"/>
</dbReference>
<dbReference type="SMART" id="SM00387">
    <property type="entry name" value="HATPase_c"/>
    <property type="match status" value="1"/>
</dbReference>
<name>A0A0C1MKB0_9GAMM</name>
<dbReference type="InterPro" id="IPR036890">
    <property type="entry name" value="HATPase_C_sf"/>
</dbReference>
<dbReference type="RefSeq" id="WP_039609255.1">
    <property type="nucleotide sequence ID" value="NZ_JWIC01000005.1"/>
</dbReference>
<keyword evidence="7" id="KW-0067">ATP-binding</keyword>
<dbReference type="InterPro" id="IPR001610">
    <property type="entry name" value="PAC"/>
</dbReference>
<keyword evidence="6 12" id="KW-0418">Kinase</keyword>
<dbReference type="InterPro" id="IPR036097">
    <property type="entry name" value="HisK_dim/P_sf"/>
</dbReference>
<dbReference type="EC" id="2.7.13.3" evidence="2"/>
<dbReference type="SMART" id="SM00091">
    <property type="entry name" value="PAS"/>
    <property type="match status" value="2"/>
</dbReference>
<proteinExistence type="predicted"/>
<evidence type="ECO:0000313" key="13">
    <source>
        <dbReference type="Proteomes" id="UP000031327"/>
    </source>
</evidence>
<feature type="domain" description="PAS" evidence="11">
    <location>
        <begin position="135"/>
        <end position="205"/>
    </location>
</feature>
<dbReference type="PROSITE" id="PS50109">
    <property type="entry name" value="HIS_KIN"/>
    <property type="match status" value="1"/>
</dbReference>
<dbReference type="InterPro" id="IPR013767">
    <property type="entry name" value="PAS_fold"/>
</dbReference>
<protein>
    <recommendedName>
        <fullName evidence="9">Sensor protein FixL</fullName>
        <ecNumber evidence="2">2.7.13.3</ecNumber>
    </recommendedName>
</protein>
<feature type="domain" description="Histidine kinase" evidence="10">
    <location>
        <begin position="280"/>
        <end position="502"/>
    </location>
</feature>
<dbReference type="InterPro" id="IPR035965">
    <property type="entry name" value="PAS-like_dom_sf"/>
</dbReference>
<dbReference type="GO" id="GO:0005524">
    <property type="term" value="F:ATP binding"/>
    <property type="evidence" value="ECO:0007669"/>
    <property type="project" value="UniProtKB-KW"/>
</dbReference>
<dbReference type="EMBL" id="JWIC01000005">
    <property type="protein sequence ID" value="KID57484.1"/>
    <property type="molecule type" value="Genomic_DNA"/>
</dbReference>
<evidence type="ECO:0000259" key="10">
    <source>
        <dbReference type="PROSITE" id="PS50109"/>
    </source>
</evidence>
<dbReference type="InterPro" id="IPR005467">
    <property type="entry name" value="His_kinase_dom"/>
</dbReference>
<dbReference type="Proteomes" id="UP000031327">
    <property type="component" value="Unassembled WGS sequence"/>
</dbReference>
<evidence type="ECO:0000259" key="11">
    <source>
        <dbReference type="PROSITE" id="PS50112"/>
    </source>
</evidence>
<dbReference type="Pfam" id="PF13426">
    <property type="entry name" value="PAS_9"/>
    <property type="match status" value="1"/>
</dbReference>
<dbReference type="Pfam" id="PF02518">
    <property type="entry name" value="HATPase_c"/>
    <property type="match status" value="1"/>
</dbReference>
<dbReference type="PRINTS" id="PR00344">
    <property type="entry name" value="BCTRLSENSOR"/>
</dbReference>
<dbReference type="PANTHER" id="PTHR43304">
    <property type="entry name" value="PHYTOCHROME-LIKE PROTEIN CPH1"/>
    <property type="match status" value="1"/>
</dbReference>